<dbReference type="Proteomes" id="UP000030681">
    <property type="component" value="Unassembled WGS sequence"/>
</dbReference>
<sequence>MLSIDASFNNEEIMTSPNIISNYENRSDLPVQPPDLVNNLSNNSTSFLNERENGITNLENDSFMNKQNTVPNLAPPPFSYVTPPQQCTENISARTSKYLTQRKERQQIVATKSPFN</sequence>
<gene>
    <name evidence="1" type="ORF">YYE_04530</name>
</gene>
<dbReference type="AlphaFoldDB" id="A0A081IAJ1"/>
<name>A0A081IAJ1_PLAVN</name>
<evidence type="ECO:0000313" key="2">
    <source>
        <dbReference type="Proteomes" id="UP000030681"/>
    </source>
</evidence>
<dbReference type="EMBL" id="KL446955">
    <property type="protein sequence ID" value="KEG00699.1"/>
    <property type="molecule type" value="Genomic_DNA"/>
</dbReference>
<proteinExistence type="predicted"/>
<protein>
    <submittedName>
        <fullName evidence="1">Uncharacterized protein</fullName>
    </submittedName>
</protein>
<reference evidence="1 2" key="1">
    <citation type="submission" date="2013-02" db="EMBL/GenBank/DDBJ databases">
        <title>The Genome Sequence of Plasmodium vinckei vinckei.</title>
        <authorList>
            <consortium name="The Broad Institute Genome Sequencing Platform"/>
            <consortium name="The Broad Institute Genome Sequencing Center for Infectious Disease"/>
            <person name="Neafsey D."/>
            <person name="Cheeseman I."/>
            <person name="Volkman S."/>
            <person name="Adams J."/>
            <person name="Walker B."/>
            <person name="Young S.K."/>
            <person name="Zeng Q."/>
            <person name="Gargeya S."/>
            <person name="Fitzgerald M."/>
            <person name="Haas B."/>
            <person name="Abouelleil A."/>
            <person name="Alvarado L."/>
            <person name="Arachchi H.M."/>
            <person name="Berlin A.M."/>
            <person name="Chapman S.B."/>
            <person name="Dewar J."/>
            <person name="Goldberg J."/>
            <person name="Griggs A."/>
            <person name="Gujja S."/>
            <person name="Hansen M."/>
            <person name="Howarth C."/>
            <person name="Imamovic A."/>
            <person name="Larimer J."/>
            <person name="McCowan C."/>
            <person name="Murphy C."/>
            <person name="Neiman D."/>
            <person name="Pearson M."/>
            <person name="Priest M."/>
            <person name="Roberts A."/>
            <person name="Saif S."/>
            <person name="Shea T."/>
            <person name="Sisk P."/>
            <person name="Sykes S."/>
            <person name="Wortman J."/>
            <person name="Nusbaum C."/>
            <person name="Birren B."/>
        </authorList>
    </citation>
    <scope>NUCLEOTIDE SEQUENCE [LARGE SCALE GENOMIC DNA]</scope>
    <source>
        <strain evidence="2">vinckei</strain>
    </source>
</reference>
<evidence type="ECO:0000313" key="1">
    <source>
        <dbReference type="EMBL" id="KEG00699.1"/>
    </source>
</evidence>
<organism evidence="1 2">
    <name type="scientific">Plasmodium vinckei vinckei</name>
    <dbReference type="NCBI Taxonomy" id="54757"/>
    <lineage>
        <taxon>Eukaryota</taxon>
        <taxon>Sar</taxon>
        <taxon>Alveolata</taxon>
        <taxon>Apicomplexa</taxon>
        <taxon>Aconoidasida</taxon>
        <taxon>Haemosporida</taxon>
        <taxon>Plasmodiidae</taxon>
        <taxon>Plasmodium</taxon>
        <taxon>Plasmodium (Vinckeia)</taxon>
    </lineage>
</organism>
<accession>A0A081IAJ1</accession>